<feature type="compositionally biased region" description="Low complexity" evidence="12">
    <location>
        <begin position="294"/>
        <end position="308"/>
    </location>
</feature>
<comment type="similarity">
    <text evidence="3 10">Belongs to the CNOT2/3/5 family.</text>
</comment>
<dbReference type="Pfam" id="PF04065">
    <property type="entry name" value="Not3"/>
    <property type="match status" value="1"/>
</dbReference>
<dbReference type="PANTHER" id="PTHR23326">
    <property type="entry name" value="CCR4 NOT-RELATED"/>
    <property type="match status" value="1"/>
</dbReference>
<dbReference type="PIRSF" id="PIRSF005290">
    <property type="entry name" value="NOT_su_3_5"/>
    <property type="match status" value="1"/>
</dbReference>
<feature type="region of interest" description="Disordered" evidence="12">
    <location>
        <begin position="444"/>
        <end position="519"/>
    </location>
</feature>
<feature type="region of interest" description="Disordered" evidence="12">
    <location>
        <begin position="388"/>
        <end position="411"/>
    </location>
</feature>
<evidence type="ECO:0000256" key="1">
    <source>
        <dbReference type="ARBA" id="ARBA00004123"/>
    </source>
</evidence>
<evidence type="ECO:0000259" key="14">
    <source>
        <dbReference type="Pfam" id="PF04153"/>
    </source>
</evidence>
<reference evidence="15" key="1">
    <citation type="submission" date="2020-05" db="EMBL/GenBank/DDBJ databases">
        <title>Phylogenomic resolution of chytrid fungi.</title>
        <authorList>
            <person name="Stajich J.E."/>
            <person name="Amses K."/>
            <person name="Simmons R."/>
            <person name="Seto K."/>
            <person name="Myers J."/>
            <person name="Bonds A."/>
            <person name="Quandt C.A."/>
            <person name="Barry K."/>
            <person name="Liu P."/>
            <person name="Grigoriev I."/>
            <person name="Longcore J.E."/>
            <person name="James T.Y."/>
        </authorList>
    </citation>
    <scope>NUCLEOTIDE SEQUENCE</scope>
    <source>
        <strain evidence="15">JEL0476</strain>
    </source>
</reference>
<dbReference type="Pfam" id="PF04153">
    <property type="entry name" value="NOT2_3_5_C"/>
    <property type="match status" value="1"/>
</dbReference>
<dbReference type="GO" id="GO:0000932">
    <property type="term" value="C:P-body"/>
    <property type="evidence" value="ECO:0007669"/>
    <property type="project" value="UniProtKB-UniRule"/>
</dbReference>
<protein>
    <recommendedName>
        <fullName evidence="10">General negative regulator of transcription subunit</fullName>
    </recommendedName>
</protein>
<organism evidence="15 16">
    <name type="scientific">Clydaea vesicula</name>
    <dbReference type="NCBI Taxonomy" id="447962"/>
    <lineage>
        <taxon>Eukaryota</taxon>
        <taxon>Fungi</taxon>
        <taxon>Fungi incertae sedis</taxon>
        <taxon>Chytridiomycota</taxon>
        <taxon>Chytridiomycota incertae sedis</taxon>
        <taxon>Chytridiomycetes</taxon>
        <taxon>Lobulomycetales</taxon>
        <taxon>Lobulomycetaceae</taxon>
        <taxon>Clydaea</taxon>
    </lineage>
</organism>
<feature type="compositionally biased region" description="Low complexity" evidence="12">
    <location>
        <begin position="390"/>
        <end position="401"/>
    </location>
</feature>
<keyword evidence="4 10" id="KW-0963">Cytoplasm</keyword>
<feature type="compositionally biased region" description="Polar residues" evidence="12">
    <location>
        <begin position="451"/>
        <end position="480"/>
    </location>
</feature>
<keyword evidence="6" id="KW-0597">Phosphoprotein</keyword>
<dbReference type="GO" id="GO:0030015">
    <property type="term" value="C:CCR4-NOT core complex"/>
    <property type="evidence" value="ECO:0007669"/>
    <property type="project" value="UniProtKB-UniRule"/>
</dbReference>
<dbReference type="FunFam" id="2.30.30.1020:FF:000006">
    <property type="entry name" value="CCR4-NOT transcription complex, subunit 3"/>
    <property type="match status" value="1"/>
</dbReference>
<keyword evidence="5 10" id="KW-0678">Repressor</keyword>
<evidence type="ECO:0000256" key="6">
    <source>
        <dbReference type="ARBA" id="ARBA00022553"/>
    </source>
</evidence>
<dbReference type="AlphaFoldDB" id="A0AAD5U5F7"/>
<keyword evidence="9 10" id="KW-0539">Nucleus</keyword>
<evidence type="ECO:0000256" key="12">
    <source>
        <dbReference type="SAM" id="MobiDB-lite"/>
    </source>
</evidence>
<comment type="subcellular location">
    <subcellularLocation>
        <location evidence="2 10">Cytoplasm</location>
    </subcellularLocation>
    <subcellularLocation>
        <location evidence="1 10">Nucleus</location>
    </subcellularLocation>
</comment>
<dbReference type="InterPro" id="IPR007207">
    <property type="entry name" value="Not_N"/>
</dbReference>
<evidence type="ECO:0000256" key="5">
    <source>
        <dbReference type="ARBA" id="ARBA00022491"/>
    </source>
</evidence>
<keyword evidence="11" id="KW-0175">Coiled coil</keyword>
<accession>A0AAD5U5F7</accession>
<feature type="coiled-coil region" evidence="11">
    <location>
        <begin position="124"/>
        <end position="158"/>
    </location>
</feature>
<evidence type="ECO:0000256" key="11">
    <source>
        <dbReference type="SAM" id="Coils"/>
    </source>
</evidence>
<comment type="function">
    <text evidence="10">Acts as component of the CCR4-NOT core complex, which in the nucleus seems to be a general transcription factor, and in the cytoplasm the major mRNA deadenylase involved in mRNA turnover. The NOT protein subcomplex negatively regulates the basal and activated transcription of many genes. Preferentially affects TC-type TATA element-dependent transcription. Could directly or indirectly inhibit component(s) of the general transcription machinery.</text>
</comment>
<gene>
    <name evidence="15" type="primary">NOT5</name>
    <name evidence="15" type="ORF">HK099_007388</name>
</gene>
<dbReference type="Gene3D" id="2.30.30.1020">
    <property type="entry name" value="CCR4-NOT complex subunit 2/3/5, C-terminal domain"/>
    <property type="match status" value="1"/>
</dbReference>
<feature type="compositionally biased region" description="Low complexity" evidence="12">
    <location>
        <begin position="481"/>
        <end position="504"/>
    </location>
</feature>
<evidence type="ECO:0000256" key="10">
    <source>
        <dbReference type="PIRNR" id="PIRNR005290"/>
    </source>
</evidence>
<evidence type="ECO:0000256" key="7">
    <source>
        <dbReference type="ARBA" id="ARBA00023015"/>
    </source>
</evidence>
<dbReference type="EMBL" id="JADGJW010000071">
    <property type="protein sequence ID" value="KAJ3225101.1"/>
    <property type="molecule type" value="Genomic_DNA"/>
</dbReference>
<keyword evidence="7 10" id="KW-0805">Transcription regulation</keyword>
<feature type="coiled-coil region" evidence="11">
    <location>
        <begin position="40"/>
        <end position="100"/>
    </location>
</feature>
<evidence type="ECO:0000313" key="15">
    <source>
        <dbReference type="EMBL" id="KAJ3225101.1"/>
    </source>
</evidence>
<proteinExistence type="inferred from homology"/>
<feature type="compositionally biased region" description="Basic and acidic residues" evidence="12">
    <location>
        <begin position="252"/>
        <end position="266"/>
    </location>
</feature>
<feature type="region of interest" description="Disordered" evidence="12">
    <location>
        <begin position="241"/>
        <end position="309"/>
    </location>
</feature>
<dbReference type="GO" id="GO:0005634">
    <property type="term" value="C:nucleus"/>
    <property type="evidence" value="ECO:0007669"/>
    <property type="project" value="UniProtKB-SubCell"/>
</dbReference>
<evidence type="ECO:0000313" key="16">
    <source>
        <dbReference type="Proteomes" id="UP001211065"/>
    </source>
</evidence>
<dbReference type="InterPro" id="IPR012270">
    <property type="entry name" value="CCR4-NOT_su3/5"/>
</dbReference>
<name>A0AAD5U5F7_9FUNG</name>
<evidence type="ECO:0000256" key="9">
    <source>
        <dbReference type="ARBA" id="ARBA00023242"/>
    </source>
</evidence>
<keyword evidence="16" id="KW-1185">Reference proteome</keyword>
<feature type="domain" description="CCR4-Not complex component Not N-terminal" evidence="13">
    <location>
        <begin position="3"/>
        <end position="231"/>
    </location>
</feature>
<keyword evidence="8 10" id="KW-0804">Transcription</keyword>
<dbReference type="InterPro" id="IPR038635">
    <property type="entry name" value="CCR4-NOT_su2/3/5_C_sf"/>
</dbReference>
<evidence type="ECO:0000256" key="4">
    <source>
        <dbReference type="ARBA" id="ARBA00022490"/>
    </source>
</evidence>
<comment type="caution">
    <text evidence="15">The sequence shown here is derived from an EMBL/GenBank/DDBJ whole genome shotgun (WGS) entry which is preliminary data.</text>
</comment>
<evidence type="ECO:0000256" key="2">
    <source>
        <dbReference type="ARBA" id="ARBA00004496"/>
    </source>
</evidence>
<dbReference type="Proteomes" id="UP001211065">
    <property type="component" value="Unassembled WGS sequence"/>
</dbReference>
<dbReference type="GO" id="GO:0000289">
    <property type="term" value="P:nuclear-transcribed mRNA poly(A) tail shortening"/>
    <property type="evidence" value="ECO:0007669"/>
    <property type="project" value="UniProtKB-ARBA"/>
</dbReference>
<feature type="region of interest" description="Disordered" evidence="12">
    <location>
        <begin position="340"/>
        <end position="373"/>
    </location>
</feature>
<keyword evidence="10" id="KW-0010">Activator</keyword>
<feature type="domain" description="NOT2/NOT3/NOT5 C-terminal" evidence="14">
    <location>
        <begin position="560"/>
        <end position="684"/>
    </location>
</feature>
<evidence type="ECO:0000256" key="8">
    <source>
        <dbReference type="ARBA" id="ARBA00023163"/>
    </source>
</evidence>
<evidence type="ECO:0000256" key="3">
    <source>
        <dbReference type="ARBA" id="ARBA00007682"/>
    </source>
</evidence>
<dbReference type="InterPro" id="IPR040168">
    <property type="entry name" value="Not2/3/5"/>
</dbReference>
<evidence type="ECO:0000259" key="13">
    <source>
        <dbReference type="Pfam" id="PF04065"/>
    </source>
</evidence>
<sequence>MAVRKLQSEIERTLKKVLEGVDIFEGILNKLQQTNNPSQKEKLEGDLKKEIKKLQRYRDQIKGWLQLPEIKDKKPLTENRKLIEQEMEKFKQIEKELKTKAFSKEGLQQNPKIDPLELEKEETKSWLTDTVEKLQTQIDEKESELEKLYLNIKKNKRVDKNKEEKKVLLESRINTHNFHIKKLEIILRMLENGDLSVSEVKEIKDNVNYYVEENHSEDFQEDEGIYEDLNLVEADFIVNNENVGDSDDEDKDISHHSPLAHKEKIEPSTPKKSIPVYDPPDSPSLRKKSPPRPNLNLQKKNNKNNNLLSPEKKHKALDSEASVAPTTPLPVKYAAALTINESHGTGKENNDASKNIGRQNAKPATPVEYPLAATSPILKPNLLEKREARQQQLQQQLQNQQDSDHHLQSQEQEISPLIEKLMGKGSFIAQAQQQSIAEELSKNLKTETKQSKQPTNYTGPNKAQLQRGVQPQASAIPSNAQHIQHQMHLQQQLGGQSPLQLSSPAANVPDILPTLGEDANRLPSSVADLLSSLEANRERVARKKEDANYIVSMLETSAQFIPDVLDFDRPKYYRPKSPYPSPGYYPQSPLTVFENPVLFDKFDIDTLFFIFYYHQGTYQQYLAARELKRQSWRFHTKYLTWFQRHEEPKAITDSYEQGTYIYFDFEGAWCQRKKSEFRFEYKYLEDADL</sequence>
<dbReference type="InterPro" id="IPR007282">
    <property type="entry name" value="NOT2/3/5_C"/>
</dbReference>
<dbReference type="GO" id="GO:0006355">
    <property type="term" value="P:regulation of DNA-templated transcription"/>
    <property type="evidence" value="ECO:0007669"/>
    <property type="project" value="InterPro"/>
</dbReference>